<dbReference type="STRING" id="1637975.AN957_10165"/>
<dbReference type="PANTHER" id="PTHR34351">
    <property type="entry name" value="SLR1927 PROTEIN-RELATED"/>
    <property type="match status" value="1"/>
</dbReference>
<dbReference type="InterPro" id="IPR002881">
    <property type="entry name" value="DUF58"/>
</dbReference>
<evidence type="ECO:0000256" key="1">
    <source>
        <dbReference type="SAM" id="Phobius"/>
    </source>
</evidence>
<evidence type="ECO:0000313" key="4">
    <source>
        <dbReference type="Proteomes" id="UP000050996"/>
    </source>
</evidence>
<dbReference type="PANTHER" id="PTHR34351:SF2">
    <property type="entry name" value="DUF58 DOMAIN-CONTAINING PROTEIN"/>
    <property type="match status" value="1"/>
</dbReference>
<keyword evidence="1" id="KW-0472">Membrane</keyword>
<sequence>MEWEKYSVEDNSLSITGVLATILFFASFYFQSWLVFLTAVMILIFIFANSFYLKHIGKHLYFENTLQRNKFFPEEKGEWVLTFANKGYPIMKGNVRIYFDDNVEPIDGFGQKRSGQFELNIPFSLNYNQISTLKIPFTTRKRGVAKIRRIEWHIPHFFGLGETVLEYKSLVMQEALIYPLPIPVINMRSFLSARPGESFVSHSLYEDYLSPAGTREYVYSDSFKRINWKASAKMQTLQTKVFDSVAEVGWHLSLNLADKHAITNKLEQLLSSVAELAYFFTKQNIPYSLCINMRFAGTIPFYYIPAGSGKEQLQKVLEALAIVDQQPSIYPYEKMLSFYYHHLAPQPYHIHGGESSPRSEELFSLIQKRGATLLELYPNDKDAVLKLKQSLVYEGVAR</sequence>
<feature type="domain" description="DUF58" evidence="2">
    <location>
        <begin position="214"/>
        <end position="327"/>
    </location>
</feature>
<reference evidence="3 4" key="1">
    <citation type="submission" date="2015-09" db="EMBL/GenBank/DDBJ databases">
        <title>Genome sequencing project for genomic taxonomy and phylogenomics of Bacillus-like bacteria.</title>
        <authorList>
            <person name="Liu B."/>
            <person name="Wang J."/>
            <person name="Zhu Y."/>
            <person name="Liu G."/>
            <person name="Chen Q."/>
            <person name="Chen Z."/>
            <person name="Lan J."/>
            <person name="Che J."/>
            <person name="Ge C."/>
            <person name="Shi H."/>
            <person name="Pan Z."/>
            <person name="Liu X."/>
        </authorList>
    </citation>
    <scope>NUCLEOTIDE SEQUENCE [LARGE SCALE GENOMIC DNA]</scope>
    <source>
        <strain evidence="3 4">FJAT-18043</strain>
    </source>
</reference>
<accession>A0A0Q3VHA3</accession>
<dbReference type="RefSeq" id="WP_053475406.1">
    <property type="nucleotide sequence ID" value="NZ_CP041305.1"/>
</dbReference>
<gene>
    <name evidence="3" type="ORF">AN957_10165</name>
</gene>
<dbReference type="PATRIC" id="fig|1637975.4.peg.1818"/>
<feature type="transmembrane region" description="Helical" evidence="1">
    <location>
        <begin position="36"/>
        <end position="53"/>
    </location>
</feature>
<evidence type="ECO:0000313" key="3">
    <source>
        <dbReference type="EMBL" id="KQL18899.1"/>
    </source>
</evidence>
<comment type="caution">
    <text evidence="3">The sequence shown here is derived from an EMBL/GenBank/DDBJ whole genome shotgun (WGS) entry which is preliminary data.</text>
</comment>
<proteinExistence type="predicted"/>
<dbReference type="AlphaFoldDB" id="A0A0Q3VHA3"/>
<keyword evidence="1" id="KW-0812">Transmembrane</keyword>
<dbReference type="Pfam" id="PF01882">
    <property type="entry name" value="DUF58"/>
    <property type="match status" value="1"/>
</dbReference>
<protein>
    <recommendedName>
        <fullName evidence="2">DUF58 domain-containing protein</fullName>
    </recommendedName>
</protein>
<evidence type="ECO:0000259" key="2">
    <source>
        <dbReference type="Pfam" id="PF01882"/>
    </source>
</evidence>
<organism evidence="3 4">
    <name type="scientific">Cytobacillus solani</name>
    <dbReference type="NCBI Taxonomy" id="1637975"/>
    <lineage>
        <taxon>Bacteria</taxon>
        <taxon>Bacillati</taxon>
        <taxon>Bacillota</taxon>
        <taxon>Bacilli</taxon>
        <taxon>Bacillales</taxon>
        <taxon>Bacillaceae</taxon>
        <taxon>Cytobacillus</taxon>
    </lineage>
</organism>
<feature type="transmembrane region" description="Helical" evidence="1">
    <location>
        <begin position="12"/>
        <end position="30"/>
    </location>
</feature>
<dbReference type="EMBL" id="LJIX01000006">
    <property type="protein sequence ID" value="KQL18899.1"/>
    <property type="molecule type" value="Genomic_DNA"/>
</dbReference>
<name>A0A0Q3VHA3_9BACI</name>
<dbReference type="Proteomes" id="UP000050996">
    <property type="component" value="Unassembled WGS sequence"/>
</dbReference>
<keyword evidence="4" id="KW-1185">Reference proteome</keyword>
<keyword evidence="1" id="KW-1133">Transmembrane helix</keyword>